<dbReference type="SUPFAM" id="SSF46785">
    <property type="entry name" value="Winged helix' DNA-binding domain"/>
    <property type="match status" value="1"/>
</dbReference>
<dbReference type="FunFam" id="1.10.10.60:FF:000168">
    <property type="entry name" value="Telomere repeat-binding factor 1"/>
    <property type="match status" value="1"/>
</dbReference>
<evidence type="ECO:0000259" key="11">
    <source>
        <dbReference type="PROSITE" id="PS51294"/>
    </source>
</evidence>
<dbReference type="PROSITE" id="PS51504">
    <property type="entry name" value="H15"/>
    <property type="match status" value="1"/>
</dbReference>
<gene>
    <name evidence="13" type="ORF">WJX81_000760</name>
</gene>
<dbReference type="InterPro" id="IPR017930">
    <property type="entry name" value="Myb_dom"/>
</dbReference>
<dbReference type="InterPro" id="IPR009057">
    <property type="entry name" value="Homeodomain-like_sf"/>
</dbReference>
<dbReference type="SMART" id="SM00717">
    <property type="entry name" value="SANT"/>
    <property type="match status" value="1"/>
</dbReference>
<evidence type="ECO:0000313" key="14">
    <source>
        <dbReference type="Proteomes" id="UP001445335"/>
    </source>
</evidence>
<dbReference type="GO" id="GO:0005730">
    <property type="term" value="C:nucleolus"/>
    <property type="evidence" value="ECO:0007669"/>
    <property type="project" value="UniProtKB-SubCell"/>
</dbReference>
<feature type="region of interest" description="Disordered" evidence="9">
    <location>
        <begin position="62"/>
        <end position="260"/>
    </location>
</feature>
<dbReference type="InterPro" id="IPR001005">
    <property type="entry name" value="SANT/Myb"/>
</dbReference>
<protein>
    <recommendedName>
        <fullName evidence="15">MYB transcription factor</fullName>
    </recommendedName>
</protein>
<keyword evidence="8" id="KW-0539">Nucleus</keyword>
<keyword evidence="4" id="KW-0805">Transcription regulation</keyword>
<organism evidence="13 14">
    <name type="scientific">Elliptochloris bilobata</name>
    <dbReference type="NCBI Taxonomy" id="381761"/>
    <lineage>
        <taxon>Eukaryota</taxon>
        <taxon>Viridiplantae</taxon>
        <taxon>Chlorophyta</taxon>
        <taxon>core chlorophytes</taxon>
        <taxon>Trebouxiophyceae</taxon>
        <taxon>Trebouxiophyceae incertae sedis</taxon>
        <taxon>Elliptochloris clade</taxon>
        <taxon>Elliptochloris</taxon>
    </lineage>
</organism>
<keyword evidence="6" id="KW-0238">DNA-binding</keyword>
<dbReference type="InterPro" id="IPR036390">
    <property type="entry name" value="WH_DNA-bd_sf"/>
</dbReference>
<keyword evidence="5" id="KW-0175">Coiled coil</keyword>
<evidence type="ECO:0000256" key="7">
    <source>
        <dbReference type="ARBA" id="ARBA00023163"/>
    </source>
</evidence>
<evidence type="ECO:0000259" key="10">
    <source>
        <dbReference type="PROSITE" id="PS50090"/>
    </source>
</evidence>
<dbReference type="Pfam" id="PF00249">
    <property type="entry name" value="Myb_DNA-binding"/>
    <property type="match status" value="1"/>
</dbReference>
<feature type="region of interest" description="Disordered" evidence="9">
    <location>
        <begin position="1"/>
        <end position="25"/>
    </location>
</feature>
<dbReference type="PANTHER" id="PTHR46267:SF15">
    <property type="entry name" value="WINGED HELIX-TURN-HELIX TRANSCRIPTION REPRESSOR DNA-BINDING PROTEIN-RELATED"/>
    <property type="match status" value="1"/>
</dbReference>
<comment type="subcellular location">
    <subcellularLocation>
        <location evidence="1">Chromosome</location>
    </subcellularLocation>
    <subcellularLocation>
        <location evidence="2">Nucleus</location>
        <location evidence="2">Nucleolus</location>
    </subcellularLocation>
</comment>
<dbReference type="GO" id="GO:0003691">
    <property type="term" value="F:double-stranded telomeric DNA binding"/>
    <property type="evidence" value="ECO:0007669"/>
    <property type="project" value="InterPro"/>
</dbReference>
<feature type="compositionally biased region" description="Basic residues" evidence="9">
    <location>
        <begin position="184"/>
        <end position="193"/>
    </location>
</feature>
<dbReference type="InterPro" id="IPR036388">
    <property type="entry name" value="WH-like_DNA-bd_sf"/>
</dbReference>
<keyword evidence="7" id="KW-0804">Transcription</keyword>
<evidence type="ECO:0000256" key="1">
    <source>
        <dbReference type="ARBA" id="ARBA00004286"/>
    </source>
</evidence>
<accession>A0AAW1R248</accession>
<evidence type="ECO:0000256" key="3">
    <source>
        <dbReference type="ARBA" id="ARBA00022454"/>
    </source>
</evidence>
<dbReference type="InterPro" id="IPR044597">
    <property type="entry name" value="SMH1-6"/>
</dbReference>
<dbReference type="AlphaFoldDB" id="A0AAW1R248"/>
<name>A0AAW1R248_9CHLO</name>
<dbReference type="GO" id="GO:0000786">
    <property type="term" value="C:nucleosome"/>
    <property type="evidence" value="ECO:0007669"/>
    <property type="project" value="InterPro"/>
</dbReference>
<evidence type="ECO:0000259" key="12">
    <source>
        <dbReference type="PROSITE" id="PS51504"/>
    </source>
</evidence>
<dbReference type="CDD" id="cd11660">
    <property type="entry name" value="SANT_TRF"/>
    <property type="match status" value="1"/>
</dbReference>
<dbReference type="Pfam" id="PF00538">
    <property type="entry name" value="Linker_histone"/>
    <property type="match status" value="1"/>
</dbReference>
<keyword evidence="3" id="KW-0158">Chromosome</keyword>
<reference evidence="13 14" key="1">
    <citation type="journal article" date="2024" name="Nat. Commun.">
        <title>Phylogenomics reveals the evolutionary origins of lichenization in chlorophyte algae.</title>
        <authorList>
            <person name="Puginier C."/>
            <person name="Libourel C."/>
            <person name="Otte J."/>
            <person name="Skaloud P."/>
            <person name="Haon M."/>
            <person name="Grisel S."/>
            <person name="Petersen M."/>
            <person name="Berrin J.G."/>
            <person name="Delaux P.M."/>
            <person name="Dal Grande F."/>
            <person name="Keller J."/>
        </authorList>
    </citation>
    <scope>NUCLEOTIDE SEQUENCE [LARGE SCALE GENOMIC DNA]</scope>
    <source>
        <strain evidence="13 14">SAG 245.80</strain>
    </source>
</reference>
<feature type="domain" description="Myb-like" evidence="10">
    <location>
        <begin position="17"/>
        <end position="74"/>
    </location>
</feature>
<proteinExistence type="predicted"/>
<dbReference type="PROSITE" id="PS50090">
    <property type="entry name" value="MYB_LIKE"/>
    <property type="match status" value="1"/>
</dbReference>
<dbReference type="InterPro" id="IPR005818">
    <property type="entry name" value="Histone_H1/H5_H15"/>
</dbReference>
<feature type="domain" description="HTH myb-type" evidence="11">
    <location>
        <begin position="17"/>
        <end position="78"/>
    </location>
</feature>
<sequence>MSQPKKVKRAGPGGAGRSGFAKQKWTDEEEAALRAGVAKYGVGKWRLIQVDEATGPVLAARSNVDLKDKWRNLNMDTSGSRGDKRKKGRGRAAPAADMAAAAAEGGAAAAAAAVPALSRRKRKRRPERAPGAVSSSPPRPRPPPRSSSGGALRALQEAALGPDLENDEEFSPRLAAAAGGTGTRLRRRTRRPMRVSEDELEEGEEERARYEAAVEEEEGKEEEEEPDELEVDEEDESGLDDDDGTAAGYNGGSGGMRRGPTPDDMVVAAIISMQSAVGSHIDDILHWIENHYGGGAAFRRAVKLTLRRMVAAGRLESVAGRLGLYRLGGVVRQLTEGGSVGWPAAASAADAGPTLGDARTVVEAALSAARATAEAEEAAARATRLSEAADRYERDAEAERLDTPKQGGPGE</sequence>
<evidence type="ECO:0000256" key="2">
    <source>
        <dbReference type="ARBA" id="ARBA00004604"/>
    </source>
</evidence>
<dbReference type="GO" id="GO:0006334">
    <property type="term" value="P:nucleosome assembly"/>
    <property type="evidence" value="ECO:0007669"/>
    <property type="project" value="InterPro"/>
</dbReference>
<dbReference type="PROSITE" id="PS51294">
    <property type="entry name" value="HTH_MYB"/>
    <property type="match status" value="1"/>
</dbReference>
<evidence type="ECO:0000256" key="5">
    <source>
        <dbReference type="ARBA" id="ARBA00023054"/>
    </source>
</evidence>
<evidence type="ECO:0008006" key="15">
    <source>
        <dbReference type="Google" id="ProtNLM"/>
    </source>
</evidence>
<evidence type="ECO:0000256" key="6">
    <source>
        <dbReference type="ARBA" id="ARBA00023125"/>
    </source>
</evidence>
<dbReference type="Gene3D" id="1.10.10.10">
    <property type="entry name" value="Winged helix-like DNA-binding domain superfamily/Winged helix DNA-binding domain"/>
    <property type="match status" value="1"/>
</dbReference>
<dbReference type="SMART" id="SM00526">
    <property type="entry name" value="H15"/>
    <property type="match status" value="1"/>
</dbReference>
<feature type="compositionally biased region" description="Low complexity" evidence="9">
    <location>
        <begin position="91"/>
        <end position="116"/>
    </location>
</feature>
<dbReference type="Proteomes" id="UP001445335">
    <property type="component" value="Unassembled WGS sequence"/>
</dbReference>
<feature type="compositionally biased region" description="Acidic residues" evidence="9">
    <location>
        <begin position="213"/>
        <end position="244"/>
    </location>
</feature>
<dbReference type="Gene3D" id="1.10.246.220">
    <property type="match status" value="1"/>
</dbReference>
<dbReference type="PANTHER" id="PTHR46267">
    <property type="entry name" value="SINGLE MYB HISTONE 4"/>
    <property type="match status" value="1"/>
</dbReference>
<comment type="caution">
    <text evidence="13">The sequence shown here is derived from an EMBL/GenBank/DDBJ whole genome shotgun (WGS) entry which is preliminary data.</text>
</comment>
<evidence type="ECO:0000256" key="4">
    <source>
        <dbReference type="ARBA" id="ARBA00023015"/>
    </source>
</evidence>
<feature type="compositionally biased region" description="Basic and acidic residues" evidence="9">
    <location>
        <begin position="387"/>
        <end position="403"/>
    </location>
</feature>
<feature type="domain" description="H15" evidence="12">
    <location>
        <begin position="258"/>
        <end position="329"/>
    </location>
</feature>
<keyword evidence="14" id="KW-1185">Reference proteome</keyword>
<feature type="region of interest" description="Disordered" evidence="9">
    <location>
        <begin position="379"/>
        <end position="411"/>
    </location>
</feature>
<evidence type="ECO:0000256" key="9">
    <source>
        <dbReference type="SAM" id="MobiDB-lite"/>
    </source>
</evidence>
<dbReference type="EMBL" id="JALJOU010000056">
    <property type="protein sequence ID" value="KAK9827630.1"/>
    <property type="molecule type" value="Genomic_DNA"/>
</dbReference>
<evidence type="ECO:0000313" key="13">
    <source>
        <dbReference type="EMBL" id="KAK9827630.1"/>
    </source>
</evidence>
<dbReference type="SUPFAM" id="SSF46689">
    <property type="entry name" value="Homeodomain-like"/>
    <property type="match status" value="1"/>
</dbReference>
<evidence type="ECO:0000256" key="8">
    <source>
        <dbReference type="ARBA" id="ARBA00023242"/>
    </source>
</evidence>